<organism evidence="1 2">
    <name type="scientific">Vibrio anguillarum</name>
    <name type="common">Listonella anguillarum</name>
    <dbReference type="NCBI Taxonomy" id="55601"/>
    <lineage>
        <taxon>Bacteria</taxon>
        <taxon>Pseudomonadati</taxon>
        <taxon>Pseudomonadota</taxon>
        <taxon>Gammaproteobacteria</taxon>
        <taxon>Vibrionales</taxon>
        <taxon>Vibrionaceae</taxon>
        <taxon>Vibrio</taxon>
    </lineage>
</organism>
<dbReference type="AlphaFoldDB" id="A0A1Q1KQA9"/>
<dbReference type="EMBL" id="CP034672">
    <property type="protein sequence ID" value="AZS25866.1"/>
    <property type="molecule type" value="Genomic_DNA"/>
</dbReference>
<evidence type="ECO:0000313" key="1">
    <source>
        <dbReference type="EMBL" id="AZS25866.1"/>
    </source>
</evidence>
<gene>
    <name evidence="1" type="ORF">DYL72_13120</name>
</gene>
<sequence>MSIENLYLRELLIAIEENDKNLTTVKDLEALGIKVYLNNNGYECRLDAKFHLHFQLLVEEGLIVDCDLTPYKTMGEAGVMFDSYGDAWDIELCCKMFWLTAKGRERLSILTKSEVGKHFEDDLKKLPAKALTTIVTESIKTGLKNLF</sequence>
<name>A0A1Q1KQA9_VIBAN</name>
<evidence type="ECO:0000313" key="2">
    <source>
        <dbReference type="Proteomes" id="UP000256923"/>
    </source>
</evidence>
<reference evidence="1 2" key="1">
    <citation type="submission" date="2018-12" db="EMBL/GenBank/DDBJ databases">
        <title>Characterization and Draft Genome of Vibrio anguillarum J360 Marine Pathogen Isolated from an Outbreak in Lumpfish (Cyclopterus lumpus).</title>
        <authorList>
            <person name="Vasquez J.I."/>
            <person name="Cao T."/>
            <person name="Chakraborty S."/>
            <person name="Gnanagobal H."/>
            <person name="Wescot J."/>
            <person name="Boyce D."/>
            <person name="Santander J."/>
        </authorList>
    </citation>
    <scope>NUCLEOTIDE SEQUENCE [LARGE SCALE GENOMIC DNA]</scope>
    <source>
        <strain evidence="1 2">J360</strain>
    </source>
</reference>
<protein>
    <submittedName>
        <fullName evidence="1">Uncharacterized protein</fullName>
    </submittedName>
</protein>
<dbReference type="RefSeq" id="WP_019283423.1">
    <property type="nucleotide sequence ID" value="NZ_CP022101.1"/>
</dbReference>
<dbReference type="Proteomes" id="UP000256923">
    <property type="component" value="Chromosome 1"/>
</dbReference>
<accession>A0A1Q1KQA9</accession>
<proteinExistence type="predicted"/>